<dbReference type="Gene3D" id="3.20.20.140">
    <property type="entry name" value="Metal-dependent hydrolases"/>
    <property type="match status" value="1"/>
</dbReference>
<keyword evidence="2" id="KW-1185">Reference proteome</keyword>
<sequence>MHARALLIMRKACKEEQKLNIHCFMGECELVREWMTAFPNVHFGFTAAVQKFDREQIQALCWKRIIRSCLQQRE</sequence>
<comment type="caution">
    <text evidence="1">The sequence shown here is derived from an EMBL/GenBank/DDBJ whole genome shotgun (WGS) entry which is preliminary data.</text>
</comment>
<dbReference type="Proteomes" id="UP001186944">
    <property type="component" value="Unassembled WGS sequence"/>
</dbReference>
<evidence type="ECO:0000313" key="2">
    <source>
        <dbReference type="Proteomes" id="UP001186944"/>
    </source>
</evidence>
<proteinExistence type="predicted"/>
<dbReference type="EMBL" id="VSWD01000002">
    <property type="protein sequence ID" value="KAK3107811.1"/>
    <property type="molecule type" value="Genomic_DNA"/>
</dbReference>
<organism evidence="1 2">
    <name type="scientific">Pinctada imbricata</name>
    <name type="common">Atlantic pearl-oyster</name>
    <name type="synonym">Pinctada martensii</name>
    <dbReference type="NCBI Taxonomy" id="66713"/>
    <lineage>
        <taxon>Eukaryota</taxon>
        <taxon>Metazoa</taxon>
        <taxon>Spiralia</taxon>
        <taxon>Lophotrochozoa</taxon>
        <taxon>Mollusca</taxon>
        <taxon>Bivalvia</taxon>
        <taxon>Autobranchia</taxon>
        <taxon>Pteriomorphia</taxon>
        <taxon>Pterioida</taxon>
        <taxon>Pterioidea</taxon>
        <taxon>Pteriidae</taxon>
        <taxon>Pinctada</taxon>
    </lineage>
</organism>
<accession>A0AA88YUH1</accession>
<dbReference type="AlphaFoldDB" id="A0AA88YUH1"/>
<gene>
    <name evidence="1" type="ORF">FSP39_022730</name>
</gene>
<protein>
    <submittedName>
        <fullName evidence="1">Uncharacterized protein</fullName>
    </submittedName>
</protein>
<dbReference type="PANTHER" id="PTHR46363:SF1">
    <property type="entry name" value="DEOXYRIBONUCLEASE TATDN2-RELATED"/>
    <property type="match status" value="1"/>
</dbReference>
<evidence type="ECO:0000313" key="1">
    <source>
        <dbReference type="EMBL" id="KAK3107811.1"/>
    </source>
</evidence>
<dbReference type="PANTHER" id="PTHR46363">
    <property type="entry name" value="DEOXYRIBONUCLEASE TATDN2-RELATED"/>
    <property type="match status" value="1"/>
</dbReference>
<name>A0AA88YUH1_PINIB</name>
<reference evidence="1" key="1">
    <citation type="submission" date="2019-08" db="EMBL/GenBank/DDBJ databases">
        <title>The improved chromosome-level genome for the pearl oyster Pinctada fucata martensii using PacBio sequencing and Hi-C.</title>
        <authorList>
            <person name="Zheng Z."/>
        </authorList>
    </citation>
    <scope>NUCLEOTIDE SEQUENCE</scope>
    <source>
        <strain evidence="1">ZZ-2019</strain>
        <tissue evidence="1">Adductor muscle</tissue>
    </source>
</reference>